<gene>
    <name evidence="1" type="ordered locus">Turpa_3296</name>
</gene>
<keyword evidence="2" id="KW-1185">Reference proteome</keyword>
<dbReference type="AlphaFoldDB" id="I4B9H7"/>
<dbReference type="GO" id="GO:0016491">
    <property type="term" value="F:oxidoreductase activity"/>
    <property type="evidence" value="ECO:0007669"/>
    <property type="project" value="InterPro"/>
</dbReference>
<dbReference type="KEGG" id="tpx:Turpa_3296"/>
<dbReference type="RefSeq" id="WP_014804433.1">
    <property type="nucleotide sequence ID" value="NC_018020.1"/>
</dbReference>
<evidence type="ECO:0000313" key="1">
    <source>
        <dbReference type="EMBL" id="AFM13934.1"/>
    </source>
</evidence>
<reference evidence="1 2" key="1">
    <citation type="submission" date="2012-06" db="EMBL/GenBank/DDBJ databases">
        <title>The complete chromosome of genome of Turneriella parva DSM 21527.</title>
        <authorList>
            <consortium name="US DOE Joint Genome Institute (JGI-PGF)"/>
            <person name="Lucas S."/>
            <person name="Han J."/>
            <person name="Lapidus A."/>
            <person name="Bruce D."/>
            <person name="Goodwin L."/>
            <person name="Pitluck S."/>
            <person name="Peters L."/>
            <person name="Kyrpides N."/>
            <person name="Mavromatis K."/>
            <person name="Ivanova N."/>
            <person name="Mikhailova N."/>
            <person name="Chertkov O."/>
            <person name="Detter J.C."/>
            <person name="Tapia R."/>
            <person name="Han C."/>
            <person name="Land M."/>
            <person name="Hauser L."/>
            <person name="Markowitz V."/>
            <person name="Cheng J.-F."/>
            <person name="Hugenholtz P."/>
            <person name="Woyke T."/>
            <person name="Wu D."/>
            <person name="Gronow S."/>
            <person name="Wellnitz S."/>
            <person name="Brambilla E."/>
            <person name="Klenk H.-P."/>
            <person name="Eisen J.A."/>
        </authorList>
    </citation>
    <scope>NUCLEOTIDE SEQUENCE [LARGE SCALE GENOMIC DNA]</scope>
    <source>
        <strain evidence="2">ATCC BAA-1111 / DSM 21527 / NCTC 11395 / H</strain>
    </source>
</reference>
<organism evidence="1 2">
    <name type="scientific">Turneriella parva (strain ATCC BAA-1111 / DSM 21527 / NCTC 11395 / H)</name>
    <name type="common">Leptospira parva</name>
    <dbReference type="NCBI Taxonomy" id="869212"/>
    <lineage>
        <taxon>Bacteria</taxon>
        <taxon>Pseudomonadati</taxon>
        <taxon>Spirochaetota</taxon>
        <taxon>Spirochaetia</taxon>
        <taxon>Leptospirales</taxon>
        <taxon>Leptospiraceae</taxon>
        <taxon>Turneriella</taxon>
    </lineage>
</organism>
<dbReference type="SUPFAM" id="SSF47240">
    <property type="entry name" value="Ferritin-like"/>
    <property type="match status" value="1"/>
</dbReference>
<dbReference type="PATRIC" id="fig|869212.3.peg.3341"/>
<name>I4B9H7_TURPD</name>
<accession>I4B9H7</accession>
<dbReference type="HOGENOM" id="CLU_057296_0_0_12"/>
<dbReference type="STRING" id="869212.Turpa_3296"/>
<dbReference type="OrthoDB" id="5500270at2"/>
<dbReference type="Proteomes" id="UP000006048">
    <property type="component" value="Chromosome"/>
</dbReference>
<dbReference type="CDD" id="cd00657">
    <property type="entry name" value="Ferritin_like"/>
    <property type="match status" value="1"/>
</dbReference>
<dbReference type="InterPro" id="IPR009078">
    <property type="entry name" value="Ferritin-like_SF"/>
</dbReference>
<sequence length="370" mass="42607">MSLADDVSAIGGMIGRNPRVALDLMPSAVAGYVLNGGKSNTLKIASGHEVFYDWTYENTGNPEFKKLYRRAYKAQWDAEDLPWTANVDTANLEKPIFPEKFVPGFGESFYPKDKSKREEIVHSTISWMLSQFLHGEQGALYIAGETVEATPWFDAKLYGSTQVVDEGRHVEVFSKYLLTKLKKLYHVNDNLFVILRSITAGSDWDLKFLGMQIMIEGLALGAFGMIYKHTHEPLLKELLKLVIADEARHVHYGVVALRDYFTKEISESKRRDREDWAYEVSVLLRNRFQFMEIYEEYFAHGISRNAWLKMVDTSEIMQDFRTQLFTRMVPNLKEIGLLSDRIRPKYEQLGILKFEHGKSANHLTAEDLIR</sequence>
<dbReference type="EMBL" id="CP002959">
    <property type="protein sequence ID" value="AFM13934.1"/>
    <property type="molecule type" value="Genomic_DNA"/>
</dbReference>
<evidence type="ECO:0008006" key="3">
    <source>
        <dbReference type="Google" id="ProtNLM"/>
    </source>
</evidence>
<dbReference type="Gene3D" id="1.10.620.20">
    <property type="entry name" value="Ribonucleotide Reductase, subunit A"/>
    <property type="match status" value="1"/>
</dbReference>
<proteinExistence type="predicted"/>
<protein>
    <recommendedName>
        <fullName evidence="3">Ferritin-like domain-containing protein</fullName>
    </recommendedName>
</protein>
<dbReference type="InterPro" id="IPR012348">
    <property type="entry name" value="RNR-like"/>
</dbReference>
<evidence type="ECO:0000313" key="2">
    <source>
        <dbReference type="Proteomes" id="UP000006048"/>
    </source>
</evidence>